<reference evidence="1 2" key="1">
    <citation type="submission" date="2019-01" db="EMBL/GenBank/DDBJ databases">
        <authorList>
            <person name="Brito A."/>
        </authorList>
    </citation>
    <scope>NUCLEOTIDE SEQUENCE [LARGE SCALE GENOMIC DNA]</scope>
    <source>
        <strain evidence="1">1</strain>
    </source>
</reference>
<dbReference type="Proteomes" id="UP000320055">
    <property type="component" value="Unassembled WGS sequence"/>
</dbReference>
<dbReference type="EMBL" id="CAACVJ010000237">
    <property type="protein sequence ID" value="VEP15164.1"/>
    <property type="molecule type" value="Genomic_DNA"/>
</dbReference>
<gene>
    <name evidence="1" type="ORF">H1P_3110003</name>
</gene>
<evidence type="ECO:0000313" key="2">
    <source>
        <dbReference type="Proteomes" id="UP000320055"/>
    </source>
</evidence>
<evidence type="ECO:0000313" key="1">
    <source>
        <dbReference type="EMBL" id="VEP15164.1"/>
    </source>
</evidence>
<organism evidence="1 2">
    <name type="scientific">Hyella patelloides LEGE 07179</name>
    <dbReference type="NCBI Taxonomy" id="945734"/>
    <lineage>
        <taxon>Bacteria</taxon>
        <taxon>Bacillati</taxon>
        <taxon>Cyanobacteriota</taxon>
        <taxon>Cyanophyceae</taxon>
        <taxon>Pleurocapsales</taxon>
        <taxon>Hyellaceae</taxon>
        <taxon>Hyella</taxon>
    </lineage>
</organism>
<dbReference type="AlphaFoldDB" id="A0A563VUU7"/>
<keyword evidence="2" id="KW-1185">Reference proteome</keyword>
<name>A0A563VUU7_9CYAN</name>
<accession>A0A563VUU7</accession>
<proteinExistence type="predicted"/>
<protein>
    <submittedName>
        <fullName evidence="1">Uncharacterized protein</fullName>
    </submittedName>
</protein>
<sequence length="58" mass="6719">MTPVIVAPEIKQVINLDPEFIRKQDGKTKQDCENAAIKRWLLRNPAREKKSGNNFIVR</sequence>